<organism evidence="1 2">
    <name type="scientific">Phytobacter diazotrophicus</name>
    <dbReference type="NCBI Taxonomy" id="395631"/>
    <lineage>
        <taxon>Bacteria</taxon>
        <taxon>Pseudomonadati</taxon>
        <taxon>Pseudomonadota</taxon>
        <taxon>Gammaproteobacteria</taxon>
        <taxon>Enterobacterales</taxon>
        <taxon>Enterobacteriaceae</taxon>
        <taxon>Phytobacter</taxon>
    </lineage>
</organism>
<gene>
    <name evidence="1" type="ORF">PDTA9734_39400</name>
</gene>
<reference evidence="1 2" key="1">
    <citation type="submission" date="2021-12" db="EMBL/GenBank/DDBJ databases">
        <title>Complete genome sequence of Phytobacter diazotrophicus TA9734.</title>
        <authorList>
            <person name="Kubota H."/>
            <person name="Nakayama Y."/>
            <person name="Ariyoshi T."/>
        </authorList>
    </citation>
    <scope>NUCLEOTIDE SEQUENCE [LARGE SCALE GENOMIC DNA]</scope>
    <source>
        <strain evidence="1 2">TA9734</strain>
    </source>
</reference>
<accession>A0ABN6LT97</accession>
<dbReference type="EMBL" id="AP025334">
    <property type="protein sequence ID" value="BDD52453.1"/>
    <property type="molecule type" value="Genomic_DNA"/>
</dbReference>
<dbReference type="Proteomes" id="UP001320460">
    <property type="component" value="Chromosome"/>
</dbReference>
<keyword evidence="2" id="KW-1185">Reference proteome</keyword>
<dbReference type="CDD" id="cd03025">
    <property type="entry name" value="DsbA_FrnE_like"/>
    <property type="match status" value="1"/>
</dbReference>
<proteinExistence type="predicted"/>
<evidence type="ECO:0000313" key="2">
    <source>
        <dbReference type="Proteomes" id="UP001320460"/>
    </source>
</evidence>
<name>A0ABN6LT97_9ENTR</name>
<dbReference type="SUPFAM" id="SSF52833">
    <property type="entry name" value="Thioredoxin-like"/>
    <property type="match status" value="1"/>
</dbReference>
<dbReference type="Gene3D" id="3.40.30.10">
    <property type="entry name" value="Glutaredoxin"/>
    <property type="match status" value="1"/>
</dbReference>
<dbReference type="RefSeq" id="WP_232034353.1">
    <property type="nucleotide sequence ID" value="NZ_AP025334.1"/>
</dbReference>
<evidence type="ECO:0000313" key="1">
    <source>
        <dbReference type="EMBL" id="BDD52453.1"/>
    </source>
</evidence>
<protein>
    <submittedName>
        <fullName evidence="1">DsbA family protein</fullName>
    </submittedName>
</protein>
<dbReference type="InterPro" id="IPR036249">
    <property type="entry name" value="Thioredoxin-like_sf"/>
</dbReference>
<sequence length="217" mass="23982">MMGFQPGLYWIIDPLCGWSYGALPLLNRVAQDFTQQHILPGGLFIGTRRRKLDAGWLSHVHEHDARIAALTGMTFGSDYRTQLLANSEIVLDSLPASRGLLAAQRFATPGSDIQFLNTVQRAWYEQGQDITHADVVNEVLSRSVGPDIMLGQIPENEALDAIQYGRMLMAQTGGQGFPTAVFINKDGQYTLLPVSRYYGQPEAFFTLVSPLLSSLSH</sequence>